<keyword evidence="1" id="KW-1185">Reference proteome</keyword>
<organism evidence="1 2">
    <name type="scientific">Meloidogyne incognita</name>
    <name type="common">Southern root-knot nematode worm</name>
    <name type="synonym">Oxyuris incognita</name>
    <dbReference type="NCBI Taxonomy" id="6306"/>
    <lineage>
        <taxon>Eukaryota</taxon>
        <taxon>Metazoa</taxon>
        <taxon>Ecdysozoa</taxon>
        <taxon>Nematoda</taxon>
        <taxon>Chromadorea</taxon>
        <taxon>Rhabditida</taxon>
        <taxon>Tylenchina</taxon>
        <taxon>Tylenchomorpha</taxon>
        <taxon>Tylenchoidea</taxon>
        <taxon>Meloidogynidae</taxon>
        <taxon>Meloidogyninae</taxon>
        <taxon>Meloidogyne</taxon>
        <taxon>Meloidogyne incognita group</taxon>
    </lineage>
</organism>
<evidence type="ECO:0000313" key="1">
    <source>
        <dbReference type="Proteomes" id="UP000887563"/>
    </source>
</evidence>
<dbReference type="Proteomes" id="UP000887563">
    <property type="component" value="Unplaced"/>
</dbReference>
<proteinExistence type="predicted"/>
<reference evidence="2" key="1">
    <citation type="submission" date="2022-11" db="UniProtKB">
        <authorList>
            <consortium name="WormBaseParasite"/>
        </authorList>
    </citation>
    <scope>IDENTIFICATION</scope>
</reference>
<dbReference type="AlphaFoldDB" id="A0A914LIF7"/>
<protein>
    <submittedName>
        <fullName evidence="2">Candidate secreted effector</fullName>
    </submittedName>
</protein>
<dbReference type="WBParaSite" id="Minc3s00449g12502">
    <property type="protein sequence ID" value="Minc3s00449g12502"/>
    <property type="gene ID" value="Minc3s00449g12502"/>
</dbReference>
<accession>A0A914LIF7</accession>
<name>A0A914LIF7_MELIC</name>
<evidence type="ECO:0000313" key="2">
    <source>
        <dbReference type="WBParaSite" id="Minc3s00449g12502"/>
    </source>
</evidence>
<sequence length="115" mass="12530">MTVDGIAVVAAAVLLEFGDKFVAAFVEVDVTLVLLEFTEIEVELETGEAILLEFVEGIVVVEDVLLKFVDEFVKEATVELDNPAVDTCIIPQIFAFEMLEDIGSPIDRTALIVVV</sequence>